<dbReference type="PROSITE" id="PS50977">
    <property type="entry name" value="HTH_TETR_2"/>
    <property type="match status" value="1"/>
</dbReference>
<keyword evidence="2 4" id="KW-0238">DNA-binding</keyword>
<name>A0A6M0RFG8_9CYAN</name>
<dbReference type="InterPro" id="IPR009057">
    <property type="entry name" value="Homeodomain-like_sf"/>
</dbReference>
<dbReference type="PANTHER" id="PTHR47506:SF10">
    <property type="entry name" value="TRANSCRIPTIONAL REGULATORY PROTEIN"/>
    <property type="match status" value="1"/>
</dbReference>
<evidence type="ECO:0000313" key="6">
    <source>
        <dbReference type="EMBL" id="NEZ54371.1"/>
    </source>
</evidence>
<keyword evidence="1" id="KW-0805">Transcription regulation</keyword>
<evidence type="ECO:0000256" key="4">
    <source>
        <dbReference type="PROSITE-ProRule" id="PRU00335"/>
    </source>
</evidence>
<dbReference type="SUPFAM" id="SSF48498">
    <property type="entry name" value="Tetracyclin repressor-like, C-terminal domain"/>
    <property type="match status" value="1"/>
</dbReference>
<accession>A0A6M0RFG8</accession>
<feature type="DNA-binding region" description="H-T-H motif" evidence="4">
    <location>
        <begin position="29"/>
        <end position="48"/>
    </location>
</feature>
<sequence length="193" mass="21600">MARLREFDTDAVLDAAMQTFWLRGYEATSLVDLMAATGLQKGSIYKAFKDKHSLFMLALRRYLDQSNDLSRQYLDDPISPRAGVSGWLQVIVSLRGNDQTRRGCFMLNSLVELAPHDEAVKTLLDEHLCHVQLMLTRAIAKGQSLGEFRADIPAEELSLLVLNLLQGLVNRSKCAVAVDALQQQVETLLKLLI</sequence>
<evidence type="ECO:0000256" key="3">
    <source>
        <dbReference type="ARBA" id="ARBA00023163"/>
    </source>
</evidence>
<dbReference type="GO" id="GO:0003677">
    <property type="term" value="F:DNA binding"/>
    <property type="evidence" value="ECO:0007669"/>
    <property type="project" value="UniProtKB-UniRule"/>
</dbReference>
<protein>
    <submittedName>
        <fullName evidence="6">TetR/AcrR family transcriptional regulator</fullName>
    </submittedName>
</protein>
<keyword evidence="7" id="KW-1185">Reference proteome</keyword>
<dbReference type="SUPFAM" id="SSF46689">
    <property type="entry name" value="Homeodomain-like"/>
    <property type="match status" value="1"/>
</dbReference>
<dbReference type="Pfam" id="PF16925">
    <property type="entry name" value="TetR_C_13"/>
    <property type="match status" value="1"/>
</dbReference>
<reference evidence="6 7" key="1">
    <citation type="journal article" date="2020" name="Microb. Ecol.">
        <title>Ecogenomics of the Marine Benthic Filamentous Cyanobacterium Adonisia.</title>
        <authorList>
            <person name="Walter J.M."/>
            <person name="Coutinho F.H."/>
            <person name="Leomil L."/>
            <person name="Hargreaves P.I."/>
            <person name="Campeao M.E."/>
            <person name="Vieira V.V."/>
            <person name="Silva B.S."/>
            <person name="Fistarol G.O."/>
            <person name="Salomon P.S."/>
            <person name="Sawabe T."/>
            <person name="Mino S."/>
            <person name="Hosokawa M."/>
            <person name="Miyashita H."/>
            <person name="Maruyama F."/>
            <person name="van Verk M.C."/>
            <person name="Dutilh B.E."/>
            <person name="Thompson C.C."/>
            <person name="Thompson F.L."/>
        </authorList>
    </citation>
    <scope>NUCLEOTIDE SEQUENCE [LARGE SCALE GENOMIC DNA]</scope>
    <source>
        <strain evidence="6 7">CCMR0081</strain>
    </source>
</reference>
<gene>
    <name evidence="6" type="ORF">DXZ20_01380</name>
</gene>
<dbReference type="Gene3D" id="1.10.10.60">
    <property type="entry name" value="Homeodomain-like"/>
    <property type="match status" value="1"/>
</dbReference>
<feature type="domain" description="HTH tetR-type" evidence="5">
    <location>
        <begin position="6"/>
        <end position="66"/>
    </location>
</feature>
<dbReference type="RefSeq" id="WP_163695925.1">
    <property type="nucleotide sequence ID" value="NZ_QXHD01000003.1"/>
</dbReference>
<proteinExistence type="predicted"/>
<organism evidence="6 7">
    <name type="scientific">Adonisia turfae CCMR0081</name>
    <dbReference type="NCBI Taxonomy" id="2292702"/>
    <lineage>
        <taxon>Bacteria</taxon>
        <taxon>Bacillati</taxon>
        <taxon>Cyanobacteriota</taxon>
        <taxon>Adonisia</taxon>
        <taxon>Adonisia turfae</taxon>
    </lineage>
</organism>
<evidence type="ECO:0000313" key="7">
    <source>
        <dbReference type="Proteomes" id="UP000481033"/>
    </source>
</evidence>
<dbReference type="InterPro" id="IPR023772">
    <property type="entry name" value="DNA-bd_HTH_TetR-type_CS"/>
</dbReference>
<dbReference type="PANTHER" id="PTHR47506">
    <property type="entry name" value="TRANSCRIPTIONAL REGULATORY PROTEIN"/>
    <property type="match status" value="1"/>
</dbReference>
<keyword evidence="3" id="KW-0804">Transcription</keyword>
<evidence type="ECO:0000259" key="5">
    <source>
        <dbReference type="PROSITE" id="PS50977"/>
    </source>
</evidence>
<evidence type="ECO:0000256" key="1">
    <source>
        <dbReference type="ARBA" id="ARBA00023015"/>
    </source>
</evidence>
<dbReference type="InterPro" id="IPR036271">
    <property type="entry name" value="Tet_transcr_reg_TetR-rel_C_sf"/>
</dbReference>
<dbReference type="Gene3D" id="1.10.357.10">
    <property type="entry name" value="Tetracycline Repressor, domain 2"/>
    <property type="match status" value="1"/>
</dbReference>
<dbReference type="PROSITE" id="PS01081">
    <property type="entry name" value="HTH_TETR_1"/>
    <property type="match status" value="1"/>
</dbReference>
<dbReference type="InterPro" id="IPR001647">
    <property type="entry name" value="HTH_TetR"/>
</dbReference>
<dbReference type="Pfam" id="PF00440">
    <property type="entry name" value="TetR_N"/>
    <property type="match status" value="1"/>
</dbReference>
<dbReference type="EMBL" id="QXHD01000003">
    <property type="protein sequence ID" value="NEZ54371.1"/>
    <property type="molecule type" value="Genomic_DNA"/>
</dbReference>
<dbReference type="AlphaFoldDB" id="A0A6M0RFG8"/>
<evidence type="ECO:0000256" key="2">
    <source>
        <dbReference type="ARBA" id="ARBA00023125"/>
    </source>
</evidence>
<dbReference type="Proteomes" id="UP000481033">
    <property type="component" value="Unassembled WGS sequence"/>
</dbReference>
<comment type="caution">
    <text evidence="6">The sequence shown here is derived from an EMBL/GenBank/DDBJ whole genome shotgun (WGS) entry which is preliminary data.</text>
</comment>
<dbReference type="InterPro" id="IPR011075">
    <property type="entry name" value="TetR_C"/>
</dbReference>
<dbReference type="PRINTS" id="PR00455">
    <property type="entry name" value="HTHTETR"/>
</dbReference>